<dbReference type="AlphaFoldDB" id="A0A9X2DMA9"/>
<evidence type="ECO:0000256" key="3">
    <source>
        <dbReference type="ARBA" id="ARBA00023125"/>
    </source>
</evidence>
<evidence type="ECO:0000256" key="4">
    <source>
        <dbReference type="ARBA" id="ARBA00023163"/>
    </source>
</evidence>
<dbReference type="PANTHER" id="PTHR37299:SF2">
    <property type="entry name" value="HTH LYTTR-TYPE DOMAIN-CONTAINING PROTEIN"/>
    <property type="match status" value="1"/>
</dbReference>
<dbReference type="GO" id="GO:0000156">
    <property type="term" value="F:phosphorelay response regulator activity"/>
    <property type="evidence" value="ECO:0007669"/>
    <property type="project" value="InterPro"/>
</dbReference>
<evidence type="ECO:0000256" key="2">
    <source>
        <dbReference type="ARBA" id="ARBA00023015"/>
    </source>
</evidence>
<gene>
    <name evidence="6" type="ORF">M3202_04805</name>
</gene>
<evidence type="ECO:0000259" key="5">
    <source>
        <dbReference type="PROSITE" id="PS50930"/>
    </source>
</evidence>
<proteinExistence type="predicted"/>
<dbReference type="Gene3D" id="2.40.50.1020">
    <property type="entry name" value="LytTr DNA-binding domain"/>
    <property type="match status" value="1"/>
</dbReference>
<feature type="domain" description="HTH LytTR-type" evidence="5">
    <location>
        <begin position="42"/>
        <end position="146"/>
    </location>
</feature>
<keyword evidence="7" id="KW-1185">Reference proteome</keyword>
<dbReference type="InterPro" id="IPR046947">
    <property type="entry name" value="LytR-like"/>
</dbReference>
<dbReference type="PROSITE" id="PS50930">
    <property type="entry name" value="HTH_LYTTR"/>
    <property type="match status" value="1"/>
</dbReference>
<dbReference type="PANTHER" id="PTHR37299">
    <property type="entry name" value="TRANSCRIPTIONAL REGULATOR-RELATED"/>
    <property type="match status" value="1"/>
</dbReference>
<keyword evidence="4" id="KW-0804">Transcription</keyword>
<dbReference type="Proteomes" id="UP001139179">
    <property type="component" value="Unassembled WGS sequence"/>
</dbReference>
<dbReference type="EMBL" id="JAMBOL010000002">
    <property type="protein sequence ID" value="MCM3713396.1"/>
    <property type="molecule type" value="Genomic_DNA"/>
</dbReference>
<sequence>MKVHLDINDSYQETVITIQCKEADQMILDLLHDIKRREAPFIVGQQGEMQHLLKPESIHLFRVQHESVHAITAEGAFKVKEKLYELEEQLPSGKFVRLSKSVIANLYELSHFEASFHGTLRVYFHSGETEYVSRHYVNGIKEALKLNRRKS</sequence>
<name>A0A9X2DMA9_9BACI</name>
<dbReference type="GO" id="GO:0003677">
    <property type="term" value="F:DNA binding"/>
    <property type="evidence" value="ECO:0007669"/>
    <property type="project" value="UniProtKB-KW"/>
</dbReference>
<evidence type="ECO:0000313" key="6">
    <source>
        <dbReference type="EMBL" id="MCM3713396.1"/>
    </source>
</evidence>
<keyword evidence="2" id="KW-0805">Transcription regulation</keyword>
<organism evidence="6 7">
    <name type="scientific">Halalkalibacter oceani</name>
    <dbReference type="NCBI Taxonomy" id="1653776"/>
    <lineage>
        <taxon>Bacteria</taxon>
        <taxon>Bacillati</taxon>
        <taxon>Bacillota</taxon>
        <taxon>Bacilli</taxon>
        <taxon>Bacillales</taxon>
        <taxon>Bacillaceae</taxon>
        <taxon>Halalkalibacter</taxon>
    </lineage>
</organism>
<evidence type="ECO:0000256" key="1">
    <source>
        <dbReference type="ARBA" id="ARBA00022490"/>
    </source>
</evidence>
<protein>
    <submittedName>
        <fullName evidence="6">LytTR family transcriptional regulator</fullName>
    </submittedName>
</protein>
<dbReference type="SMART" id="SM00850">
    <property type="entry name" value="LytTR"/>
    <property type="match status" value="1"/>
</dbReference>
<keyword evidence="1" id="KW-0963">Cytoplasm</keyword>
<dbReference type="RefSeq" id="WP_251222199.1">
    <property type="nucleotide sequence ID" value="NZ_JAMBOL010000002.1"/>
</dbReference>
<reference evidence="6" key="1">
    <citation type="submission" date="2022-05" db="EMBL/GenBank/DDBJ databases">
        <title>Comparative Genomics of Spacecraft Associated Microbes.</title>
        <authorList>
            <person name="Tran M.T."/>
            <person name="Wright A."/>
            <person name="Seuylemezian A."/>
            <person name="Eisen J."/>
            <person name="Coil D."/>
        </authorList>
    </citation>
    <scope>NUCLEOTIDE SEQUENCE</scope>
    <source>
        <strain evidence="6">214.1.1</strain>
    </source>
</reference>
<keyword evidence="3" id="KW-0238">DNA-binding</keyword>
<comment type="caution">
    <text evidence="6">The sequence shown here is derived from an EMBL/GenBank/DDBJ whole genome shotgun (WGS) entry which is preliminary data.</text>
</comment>
<evidence type="ECO:0000313" key="7">
    <source>
        <dbReference type="Proteomes" id="UP001139179"/>
    </source>
</evidence>
<accession>A0A9X2DMA9</accession>
<dbReference type="Pfam" id="PF04397">
    <property type="entry name" value="LytTR"/>
    <property type="match status" value="1"/>
</dbReference>
<dbReference type="InterPro" id="IPR007492">
    <property type="entry name" value="LytTR_DNA-bd_dom"/>
</dbReference>